<evidence type="ECO:0000256" key="11">
    <source>
        <dbReference type="ARBA" id="ARBA00034430"/>
    </source>
</evidence>
<dbReference type="AlphaFoldDB" id="A0AAD1XGB7"/>
<protein>
    <submittedName>
        <fullName evidence="18">Uncharacterized protein</fullName>
    </submittedName>
</protein>
<dbReference type="GO" id="GO:0005267">
    <property type="term" value="F:potassium channel activity"/>
    <property type="evidence" value="ECO:0007669"/>
    <property type="project" value="UniProtKB-KW"/>
</dbReference>
<dbReference type="Pfam" id="PF22614">
    <property type="entry name" value="Slo-like_RCK"/>
    <property type="match status" value="2"/>
</dbReference>
<dbReference type="Gene3D" id="3.40.50.720">
    <property type="entry name" value="NAD(P)-binding Rossmann-like Domain"/>
    <property type="match status" value="2"/>
</dbReference>
<evidence type="ECO:0000259" key="17">
    <source>
        <dbReference type="Pfam" id="PF22614"/>
    </source>
</evidence>
<evidence type="ECO:0000256" key="12">
    <source>
        <dbReference type="SAM" id="Coils"/>
    </source>
</evidence>
<evidence type="ECO:0000256" key="9">
    <source>
        <dbReference type="ARBA" id="ARBA00023136"/>
    </source>
</evidence>
<feature type="coiled-coil region" evidence="12">
    <location>
        <begin position="1013"/>
        <end position="1054"/>
    </location>
</feature>
<keyword evidence="7 14" id="KW-1133">Transmembrane helix</keyword>
<evidence type="ECO:0000313" key="18">
    <source>
        <dbReference type="EMBL" id="CAI2371337.1"/>
    </source>
</evidence>
<feature type="transmembrane region" description="Helical" evidence="14">
    <location>
        <begin position="331"/>
        <end position="349"/>
    </location>
</feature>
<keyword evidence="3" id="KW-0633">Potassium transport</keyword>
<gene>
    <name evidence="18" type="ORF">ECRASSUSDP1_LOCUS12657</name>
</gene>
<feature type="transmembrane region" description="Helical" evidence="14">
    <location>
        <begin position="158"/>
        <end position="180"/>
    </location>
</feature>
<feature type="transmembrane region" description="Helical" evidence="14">
    <location>
        <begin position="266"/>
        <end position="285"/>
    </location>
</feature>
<evidence type="ECO:0000256" key="13">
    <source>
        <dbReference type="SAM" id="MobiDB-lite"/>
    </source>
</evidence>
<dbReference type="EMBL" id="CAMPGE010012568">
    <property type="protein sequence ID" value="CAI2371337.1"/>
    <property type="molecule type" value="Genomic_DNA"/>
</dbReference>
<keyword evidence="4 14" id="KW-0812">Transmembrane</keyword>
<evidence type="ECO:0000256" key="6">
    <source>
        <dbReference type="ARBA" id="ARBA00022958"/>
    </source>
</evidence>
<dbReference type="Proteomes" id="UP001295684">
    <property type="component" value="Unassembled WGS sequence"/>
</dbReference>
<feature type="compositionally biased region" description="Basic and acidic residues" evidence="13">
    <location>
        <begin position="1083"/>
        <end position="1092"/>
    </location>
</feature>
<feature type="domain" description="RCK N-terminal" evidence="17">
    <location>
        <begin position="702"/>
        <end position="809"/>
    </location>
</feature>
<feature type="region of interest" description="Disordered" evidence="13">
    <location>
        <begin position="1074"/>
        <end position="1221"/>
    </location>
</feature>
<evidence type="ECO:0000256" key="1">
    <source>
        <dbReference type="ARBA" id="ARBA00004141"/>
    </source>
</evidence>
<feature type="compositionally biased region" description="Polar residues" evidence="13">
    <location>
        <begin position="1180"/>
        <end position="1189"/>
    </location>
</feature>
<dbReference type="Pfam" id="PF03493">
    <property type="entry name" value="BK_channel_a"/>
    <property type="match status" value="1"/>
</dbReference>
<evidence type="ECO:0000256" key="4">
    <source>
        <dbReference type="ARBA" id="ARBA00022692"/>
    </source>
</evidence>
<feature type="compositionally biased region" description="Basic and acidic residues" evidence="13">
    <location>
        <begin position="1123"/>
        <end position="1136"/>
    </location>
</feature>
<feature type="transmembrane region" description="Helical" evidence="14">
    <location>
        <begin position="119"/>
        <end position="146"/>
    </location>
</feature>
<dbReference type="Pfam" id="PF07885">
    <property type="entry name" value="Ion_trans_2"/>
    <property type="match status" value="1"/>
</dbReference>
<feature type="compositionally biased region" description="Basic and acidic residues" evidence="13">
    <location>
        <begin position="1159"/>
        <end position="1177"/>
    </location>
</feature>
<keyword evidence="8" id="KW-0406">Ion transport</keyword>
<dbReference type="PANTHER" id="PTHR10027:SF10">
    <property type="entry name" value="SLOWPOKE 2, ISOFORM D"/>
    <property type="match status" value="1"/>
</dbReference>
<evidence type="ECO:0000259" key="15">
    <source>
        <dbReference type="Pfam" id="PF03493"/>
    </source>
</evidence>
<keyword evidence="19" id="KW-1185">Reference proteome</keyword>
<sequence>MERLKGIMVDRKIELGMKNTVDKIVRSEQFYKKRVEIKEANKKNKILKYLRQKTIEKQNEHKKKKKTDRSLEVSRDDLDEPSRHVSGVDNANIETAEENERRDQNALDSLYKERRRFRYYYNVLSIFVQALISLFAIFVFFYSLYIKRDTSPRSQKDNLYLMEIVVSFLILGDLLNSFILKKEKGKFFKSILNWTDFVTSVPIIITFMIDKRYTYYSDFFYNFWQVWRNLRFFRIYKIVQKIGNINDFKYLANISSANDKEIKFRFANIIFHILSFVILSASLMMTFQELAIDVFEIGVTYETDFSFDAALYYTIITITTVGYGDMSPKTSFARIIICFFFIIAIIFITKQTSELSDLLSQNNLAYRMAIKSKGVKHVILTSSSLNLLKLFRFVREFFHKDHDIQESIKAVIICNTPPSYDMIQALSDFEDNIHFIVGSIFEKDTLIKADVSHAKAAFIISNQYDDSSMKCDTYALMATKVLRLHNRNLKINVQLVKKDNLIHSWCNWDNVYSLDEFKMGILAANAFNPGFCPFVLNLLSSFGKLQNTSKNLLWLTEYAHGLEYEIYCIKIPNSYLTCPFAFLVRMGYFGNGSLIIGIRRRKPGCKFELYDIMINPINYEIRNDDEAIILATDFNHAQRFEDKSNRNETQIEEIKSNYELEFIRNYDYDVGSLRNRASPNFRDNDRVHDKFSDFLDETMMLRDHIIVFGPLESLPSLIECLRHFTYNYICYVSDIPKPEKWNQIEAKYQNVRYLKCVYSDKNELERTGIEHARHVILLSWMLEKSNHPDSGILQIIQMIEQYYPDVPYTIELEDENNLKYMSKASEANKLPLNCNSKYAAGKVLYSSTLDSIIAQSYYNDTLFEVLDKLIFGDSDISETKIEENSRLNMIRITEEIGGIATYENFFYTCTQLSQDSKRSKKPVIPIAIYRAPNKNILGNDAPYMITNPEKGTLLLTGDIVFVLGDAEHNKEQRDKEIRKGVLNGDLSIGEGIKSRTIELTKEKLEKLDDDKILNIVQQELAGTEKERKKARIRKKKEEQEKEKLEVVDEEEKKELILRKDVKRGISDIAKIVGLDQKGTRIQTPREETKDIGKSVSSIEESFNERELSDGNKETNGKQSQRCDNADLKLEKEDQSESSHNSSTVKQNYIINPNQSQKAAHKDPKMFMKESSPEREVEPSMSMQNDNFDSQAKPIEKQEGTFSAENDSDEDGFIIKPTRKVF</sequence>
<comment type="catalytic activity">
    <reaction evidence="11">
        <text>K(+)(in) = K(+)(out)</text>
        <dbReference type="Rhea" id="RHEA:29463"/>
        <dbReference type="ChEBI" id="CHEBI:29103"/>
    </reaction>
</comment>
<keyword evidence="10" id="KW-0407">Ion channel</keyword>
<evidence type="ECO:0000256" key="10">
    <source>
        <dbReference type="ARBA" id="ARBA00023303"/>
    </source>
</evidence>
<keyword evidence="2" id="KW-0813">Transport</keyword>
<evidence type="ECO:0000259" key="16">
    <source>
        <dbReference type="Pfam" id="PF07885"/>
    </source>
</evidence>
<evidence type="ECO:0000256" key="3">
    <source>
        <dbReference type="ARBA" id="ARBA00022538"/>
    </source>
</evidence>
<keyword evidence="12" id="KW-0175">Coiled coil</keyword>
<evidence type="ECO:0000256" key="5">
    <source>
        <dbReference type="ARBA" id="ARBA00022826"/>
    </source>
</evidence>
<feature type="transmembrane region" description="Helical" evidence="14">
    <location>
        <begin position="305"/>
        <end position="324"/>
    </location>
</feature>
<evidence type="ECO:0000313" key="19">
    <source>
        <dbReference type="Proteomes" id="UP001295684"/>
    </source>
</evidence>
<evidence type="ECO:0000256" key="2">
    <source>
        <dbReference type="ARBA" id="ARBA00022448"/>
    </source>
</evidence>
<keyword evidence="6" id="KW-0630">Potassium</keyword>
<feature type="compositionally biased region" description="Basic and acidic residues" evidence="13">
    <location>
        <begin position="68"/>
        <end position="83"/>
    </location>
</feature>
<dbReference type="InterPro" id="IPR013099">
    <property type="entry name" value="K_chnl_dom"/>
</dbReference>
<feature type="compositionally biased region" description="Polar residues" evidence="13">
    <location>
        <begin position="1137"/>
        <end position="1157"/>
    </location>
</feature>
<dbReference type="InterPro" id="IPR047871">
    <property type="entry name" value="K_chnl_Slo-like"/>
</dbReference>
<dbReference type="Gene3D" id="1.10.287.70">
    <property type="match status" value="1"/>
</dbReference>
<proteinExistence type="predicted"/>
<dbReference type="InterPro" id="IPR027359">
    <property type="entry name" value="Volt_channel_dom_sf"/>
</dbReference>
<comment type="caution">
    <text evidence="18">The sequence shown here is derived from an EMBL/GenBank/DDBJ whole genome shotgun (WGS) entry which is preliminary data.</text>
</comment>
<dbReference type="GO" id="GO:0016020">
    <property type="term" value="C:membrane"/>
    <property type="evidence" value="ECO:0007669"/>
    <property type="project" value="UniProtKB-SubCell"/>
</dbReference>
<feature type="compositionally biased region" description="Basic and acidic residues" evidence="13">
    <location>
        <begin position="1102"/>
        <end position="1115"/>
    </location>
</feature>
<evidence type="ECO:0000256" key="7">
    <source>
        <dbReference type="ARBA" id="ARBA00022989"/>
    </source>
</evidence>
<dbReference type="PRINTS" id="PR00169">
    <property type="entry name" value="KCHANNEL"/>
</dbReference>
<feature type="domain" description="Potassium channel" evidence="16">
    <location>
        <begin position="283"/>
        <end position="359"/>
    </location>
</feature>
<dbReference type="InterPro" id="IPR003929">
    <property type="entry name" value="K_chnl_BK_asu"/>
</dbReference>
<feature type="domain" description="Calcium-activated potassium channel BK alpha subunit" evidence="15">
    <location>
        <begin position="509"/>
        <end position="598"/>
    </location>
</feature>
<dbReference type="PANTHER" id="PTHR10027">
    <property type="entry name" value="CALCIUM-ACTIVATED POTASSIUM CHANNEL ALPHA CHAIN"/>
    <property type="match status" value="1"/>
</dbReference>
<dbReference type="SUPFAM" id="SSF81324">
    <property type="entry name" value="Voltage-gated potassium channels"/>
    <property type="match status" value="1"/>
</dbReference>
<feature type="region of interest" description="Disordered" evidence="13">
    <location>
        <begin position="57"/>
        <end position="100"/>
    </location>
</feature>
<keyword evidence="5" id="KW-0631">Potassium channel</keyword>
<dbReference type="InterPro" id="IPR003148">
    <property type="entry name" value="RCK_N"/>
</dbReference>
<evidence type="ECO:0000256" key="8">
    <source>
        <dbReference type="ARBA" id="ARBA00023065"/>
    </source>
</evidence>
<organism evidence="18 19">
    <name type="scientific">Euplotes crassus</name>
    <dbReference type="NCBI Taxonomy" id="5936"/>
    <lineage>
        <taxon>Eukaryota</taxon>
        <taxon>Sar</taxon>
        <taxon>Alveolata</taxon>
        <taxon>Ciliophora</taxon>
        <taxon>Intramacronucleata</taxon>
        <taxon>Spirotrichea</taxon>
        <taxon>Hypotrichia</taxon>
        <taxon>Euplotida</taxon>
        <taxon>Euplotidae</taxon>
        <taxon>Moneuplotes</taxon>
    </lineage>
</organism>
<accession>A0AAD1XGB7</accession>
<name>A0AAD1XGB7_EUPCR</name>
<dbReference type="Gene3D" id="1.20.120.350">
    <property type="entry name" value="Voltage-gated potassium channels. Chain C"/>
    <property type="match status" value="1"/>
</dbReference>
<evidence type="ECO:0000256" key="14">
    <source>
        <dbReference type="SAM" id="Phobius"/>
    </source>
</evidence>
<feature type="domain" description="RCK N-terminal" evidence="17">
    <location>
        <begin position="375"/>
        <end position="491"/>
    </location>
</feature>
<comment type="subcellular location">
    <subcellularLocation>
        <location evidence="1">Membrane</location>
        <topology evidence="1">Multi-pass membrane protein</topology>
    </subcellularLocation>
</comment>
<reference evidence="18" key="1">
    <citation type="submission" date="2023-07" db="EMBL/GenBank/DDBJ databases">
        <authorList>
            <consortium name="AG Swart"/>
            <person name="Singh M."/>
            <person name="Singh A."/>
            <person name="Seah K."/>
            <person name="Emmerich C."/>
        </authorList>
    </citation>
    <scope>NUCLEOTIDE SEQUENCE</scope>
    <source>
        <strain evidence="18">DP1</strain>
    </source>
</reference>
<keyword evidence="9 14" id="KW-0472">Membrane</keyword>